<organism evidence="6 7">
    <name type="scientific">Jezberella montanilacus</name>
    <dbReference type="NCBI Taxonomy" id="323426"/>
    <lineage>
        <taxon>Bacteria</taxon>
        <taxon>Pseudomonadati</taxon>
        <taxon>Pseudomonadota</taxon>
        <taxon>Betaproteobacteria</taxon>
        <taxon>Burkholderiales</taxon>
        <taxon>Alcaligenaceae</taxon>
        <taxon>Jezberella</taxon>
    </lineage>
</organism>
<evidence type="ECO:0000256" key="3">
    <source>
        <dbReference type="ARBA" id="ARBA00023125"/>
    </source>
</evidence>
<dbReference type="RefSeq" id="WP_106226916.1">
    <property type="nucleotide sequence ID" value="NZ_PVTV01000011.1"/>
</dbReference>
<dbReference type="EMBL" id="PVTV01000011">
    <property type="protein sequence ID" value="PRY99643.1"/>
    <property type="molecule type" value="Genomic_DNA"/>
</dbReference>
<reference evidence="6 7" key="1">
    <citation type="submission" date="2018-03" db="EMBL/GenBank/DDBJ databases">
        <title>Genomic Encyclopedia of Type Strains, Phase III (KMG-III): the genomes of soil and plant-associated and newly described type strains.</title>
        <authorList>
            <person name="Whitman W."/>
        </authorList>
    </citation>
    <scope>NUCLEOTIDE SEQUENCE [LARGE SCALE GENOMIC DNA]</scope>
    <source>
        <strain evidence="6 7">MWH-P2sevCIIIb</strain>
    </source>
</reference>
<comment type="similarity">
    <text evidence="1">Belongs to the LysR transcriptional regulatory family.</text>
</comment>
<dbReference type="PANTHER" id="PTHR30537">
    <property type="entry name" value="HTH-TYPE TRANSCRIPTIONAL REGULATOR"/>
    <property type="match status" value="1"/>
</dbReference>
<comment type="caution">
    <text evidence="6">The sequence shown here is derived from an EMBL/GenBank/DDBJ whole genome shotgun (WGS) entry which is preliminary data.</text>
</comment>
<keyword evidence="7" id="KW-1185">Reference proteome</keyword>
<dbReference type="Pfam" id="PF00126">
    <property type="entry name" value="HTH_1"/>
    <property type="match status" value="1"/>
</dbReference>
<keyword evidence="4" id="KW-0804">Transcription</keyword>
<accession>A0A2T0XL31</accession>
<keyword evidence="2" id="KW-0805">Transcription regulation</keyword>
<dbReference type="InterPro" id="IPR000847">
    <property type="entry name" value="LysR_HTH_N"/>
</dbReference>
<dbReference type="CDD" id="cd08422">
    <property type="entry name" value="PBP2_CrgA_like"/>
    <property type="match status" value="1"/>
</dbReference>
<protein>
    <submittedName>
        <fullName evidence="6">DNA-binding transcriptional LysR family regulator</fullName>
    </submittedName>
</protein>
<evidence type="ECO:0000256" key="4">
    <source>
        <dbReference type="ARBA" id="ARBA00023163"/>
    </source>
</evidence>
<gene>
    <name evidence="6" type="ORF">BCM14_1096</name>
</gene>
<name>A0A2T0XL31_9BURK</name>
<dbReference type="GO" id="GO:0003700">
    <property type="term" value="F:DNA-binding transcription factor activity"/>
    <property type="evidence" value="ECO:0007669"/>
    <property type="project" value="InterPro"/>
</dbReference>
<evidence type="ECO:0000313" key="7">
    <source>
        <dbReference type="Proteomes" id="UP000238308"/>
    </source>
</evidence>
<dbReference type="PANTHER" id="PTHR30537:SF5">
    <property type="entry name" value="HTH-TYPE TRANSCRIPTIONAL ACTIVATOR TTDR-RELATED"/>
    <property type="match status" value="1"/>
</dbReference>
<dbReference type="PROSITE" id="PS50931">
    <property type="entry name" value="HTH_LYSR"/>
    <property type="match status" value="1"/>
</dbReference>
<proteinExistence type="inferred from homology"/>
<evidence type="ECO:0000256" key="1">
    <source>
        <dbReference type="ARBA" id="ARBA00009437"/>
    </source>
</evidence>
<dbReference type="InterPro" id="IPR036390">
    <property type="entry name" value="WH_DNA-bd_sf"/>
</dbReference>
<dbReference type="Gene3D" id="1.10.10.10">
    <property type="entry name" value="Winged helix-like DNA-binding domain superfamily/Winged helix DNA-binding domain"/>
    <property type="match status" value="1"/>
</dbReference>
<dbReference type="InterPro" id="IPR058163">
    <property type="entry name" value="LysR-type_TF_proteobact-type"/>
</dbReference>
<feature type="domain" description="HTH lysR-type" evidence="5">
    <location>
        <begin position="1"/>
        <end position="58"/>
    </location>
</feature>
<evidence type="ECO:0000256" key="2">
    <source>
        <dbReference type="ARBA" id="ARBA00023015"/>
    </source>
</evidence>
<dbReference type="AlphaFoldDB" id="A0A2T0XL31"/>
<dbReference type="GO" id="GO:0003677">
    <property type="term" value="F:DNA binding"/>
    <property type="evidence" value="ECO:0007669"/>
    <property type="project" value="UniProtKB-KW"/>
</dbReference>
<keyword evidence="3 6" id="KW-0238">DNA-binding</keyword>
<dbReference type="Gene3D" id="3.40.190.290">
    <property type="match status" value="1"/>
</dbReference>
<sequence length="293" mass="31949">MNLDDLSDFVLVASNGGFSQASRMSGRPKASLSRKVMDLERSIGVRLFERSARSVQLTEEGEMLFKSTSGPLNDIAQAVDMLRDGSAQPKGRLRVNVPFLFGLMFMGRLTGQFKSAYPEIELKVTMEDREVDLVSEGYDVVIRVNPKADSELVGTCFLRDQLLVVAAPSLLDPSTSATSPRQQSLPVVVRNAARNPATWKIGGNPCREIETKPVLELPTFTMIRDAVLTGIGAAKLSSALVEEDLAAGRLVCWGPSSAAPAEIWALHTSRRFASAKVKAFMQYLKTAFPARRG</sequence>
<dbReference type="Proteomes" id="UP000238308">
    <property type="component" value="Unassembled WGS sequence"/>
</dbReference>
<dbReference type="SUPFAM" id="SSF46785">
    <property type="entry name" value="Winged helix' DNA-binding domain"/>
    <property type="match status" value="1"/>
</dbReference>
<evidence type="ECO:0000259" key="5">
    <source>
        <dbReference type="PROSITE" id="PS50931"/>
    </source>
</evidence>
<dbReference type="InterPro" id="IPR036388">
    <property type="entry name" value="WH-like_DNA-bd_sf"/>
</dbReference>
<dbReference type="Pfam" id="PF03466">
    <property type="entry name" value="LysR_substrate"/>
    <property type="match status" value="1"/>
</dbReference>
<evidence type="ECO:0000313" key="6">
    <source>
        <dbReference type="EMBL" id="PRY99643.1"/>
    </source>
</evidence>
<dbReference type="InterPro" id="IPR005119">
    <property type="entry name" value="LysR_subst-bd"/>
</dbReference>
<dbReference type="SUPFAM" id="SSF53850">
    <property type="entry name" value="Periplasmic binding protein-like II"/>
    <property type="match status" value="1"/>
</dbReference>
<dbReference type="OrthoDB" id="9810065at2"/>